<keyword evidence="2" id="KW-1185">Reference proteome</keyword>
<proteinExistence type="predicted"/>
<dbReference type="EMBL" id="CAXDID020000048">
    <property type="protein sequence ID" value="CAL6004010.1"/>
    <property type="molecule type" value="Genomic_DNA"/>
</dbReference>
<evidence type="ECO:0000313" key="1">
    <source>
        <dbReference type="EMBL" id="CAL6004010.1"/>
    </source>
</evidence>
<reference evidence="1 2" key="1">
    <citation type="submission" date="2024-07" db="EMBL/GenBank/DDBJ databases">
        <authorList>
            <person name="Akdeniz Z."/>
        </authorList>
    </citation>
    <scope>NUCLEOTIDE SEQUENCE [LARGE SCALE GENOMIC DNA]</scope>
</reference>
<gene>
    <name evidence="1" type="ORF">HINF_LOCUS18678</name>
</gene>
<name>A0ABP1HYQ5_9EUKA</name>
<organism evidence="1 2">
    <name type="scientific">Hexamita inflata</name>
    <dbReference type="NCBI Taxonomy" id="28002"/>
    <lineage>
        <taxon>Eukaryota</taxon>
        <taxon>Metamonada</taxon>
        <taxon>Diplomonadida</taxon>
        <taxon>Hexamitidae</taxon>
        <taxon>Hexamitinae</taxon>
        <taxon>Hexamita</taxon>
    </lineage>
</organism>
<dbReference type="Proteomes" id="UP001642409">
    <property type="component" value="Unassembled WGS sequence"/>
</dbReference>
<comment type="caution">
    <text evidence="1">The sequence shown here is derived from an EMBL/GenBank/DDBJ whole genome shotgun (WGS) entry which is preliminary data.</text>
</comment>
<protein>
    <submittedName>
        <fullName evidence="1">RT/endonuclease</fullName>
    </submittedName>
</protein>
<accession>A0ABP1HYQ5</accession>
<sequence length="192" mass="22591">MIDLDPHQYAMQKQSMVKCVTKARKMHETKHLLKLDIQAAFSSINWEYLEYALKLAAVPLNIIQYIMSMLEPRYSRATGKLKCGSDISQIQQSRSSLKHMMLQHTVTIYYWVLIQINQMNQLQMPQMQNSVILGSPQNRLYIHNRLYISKMMTFCISQEIKTRNIQYFNSDFNIAYNSNPHIRTPIGELKKQ</sequence>
<evidence type="ECO:0000313" key="2">
    <source>
        <dbReference type="Proteomes" id="UP001642409"/>
    </source>
</evidence>